<dbReference type="GeneID" id="81398303"/>
<sequence length="74" mass="8494">MKMEKRSVSLGYLEDISFQATRLPGIGEGKVKEKRGKRRTIELITPQRIQQCHEHGQYDVHDLITGGDDSRARQ</sequence>
<keyword evidence="2" id="KW-1185">Reference proteome</keyword>
<gene>
    <name evidence="1" type="ORF">NUU61_008609</name>
</gene>
<dbReference type="RefSeq" id="XP_056507427.1">
    <property type="nucleotide sequence ID" value="XM_056659134.1"/>
</dbReference>
<reference evidence="1" key="1">
    <citation type="submission" date="2022-11" db="EMBL/GenBank/DDBJ databases">
        <authorList>
            <person name="Petersen C."/>
        </authorList>
    </citation>
    <scope>NUCLEOTIDE SEQUENCE</scope>
    <source>
        <strain evidence="1">IBT 34128</strain>
    </source>
</reference>
<accession>A0A9W9JWG8</accession>
<evidence type="ECO:0000313" key="2">
    <source>
        <dbReference type="Proteomes" id="UP001141434"/>
    </source>
</evidence>
<dbReference type="Proteomes" id="UP001141434">
    <property type="component" value="Unassembled WGS sequence"/>
</dbReference>
<proteinExistence type="predicted"/>
<comment type="caution">
    <text evidence="1">The sequence shown here is derived from an EMBL/GenBank/DDBJ whole genome shotgun (WGS) entry which is preliminary data.</text>
</comment>
<reference evidence="1" key="2">
    <citation type="journal article" date="2023" name="IMA Fungus">
        <title>Comparative genomic study of the Penicillium genus elucidates a diverse pangenome and 15 lateral gene transfer events.</title>
        <authorList>
            <person name="Petersen C."/>
            <person name="Sorensen T."/>
            <person name="Nielsen M.R."/>
            <person name="Sondergaard T.E."/>
            <person name="Sorensen J.L."/>
            <person name="Fitzpatrick D.A."/>
            <person name="Frisvad J.C."/>
            <person name="Nielsen K.L."/>
        </authorList>
    </citation>
    <scope>NUCLEOTIDE SEQUENCE</scope>
    <source>
        <strain evidence="1">IBT 34128</strain>
    </source>
</reference>
<dbReference type="EMBL" id="JAPMSZ010000011">
    <property type="protein sequence ID" value="KAJ5084030.1"/>
    <property type="molecule type" value="Genomic_DNA"/>
</dbReference>
<organism evidence="1 2">
    <name type="scientific">Penicillium alfredii</name>
    <dbReference type="NCBI Taxonomy" id="1506179"/>
    <lineage>
        <taxon>Eukaryota</taxon>
        <taxon>Fungi</taxon>
        <taxon>Dikarya</taxon>
        <taxon>Ascomycota</taxon>
        <taxon>Pezizomycotina</taxon>
        <taxon>Eurotiomycetes</taxon>
        <taxon>Eurotiomycetidae</taxon>
        <taxon>Eurotiales</taxon>
        <taxon>Aspergillaceae</taxon>
        <taxon>Penicillium</taxon>
    </lineage>
</organism>
<protein>
    <submittedName>
        <fullName evidence="1">Uncharacterized protein</fullName>
    </submittedName>
</protein>
<name>A0A9W9JWG8_9EURO</name>
<dbReference type="AlphaFoldDB" id="A0A9W9JWG8"/>
<evidence type="ECO:0000313" key="1">
    <source>
        <dbReference type="EMBL" id="KAJ5084030.1"/>
    </source>
</evidence>